<evidence type="ECO:0000313" key="1">
    <source>
        <dbReference type="EMBL" id="QDT73060.1"/>
    </source>
</evidence>
<accession>A0A517TXF7</accession>
<dbReference type="EMBL" id="CP036339">
    <property type="protein sequence ID" value="QDT73060.1"/>
    <property type="molecule type" value="Genomic_DNA"/>
</dbReference>
<dbReference type="InterPro" id="IPR015797">
    <property type="entry name" value="NUDIX_hydrolase-like_dom_sf"/>
</dbReference>
<gene>
    <name evidence="1" type="ORF">I41_22490</name>
</gene>
<dbReference type="Proteomes" id="UP000317909">
    <property type="component" value="Chromosome"/>
</dbReference>
<sequence>MPAVAEERVLVVPTKRFHQLGHFQGFTAEIGKYLPALLEGGDLGYRPRGEMEQDPSFKQLIPYVLFRFTDADRSVHLFQYTRGGGQGEKRLHAKRSVGIGGHISSDDAAKKSANHDVYREGMLRELTEEVIIETQYREKCVGLINDDETPVGQVHLGVVHICDVDNRGVRPREADILDAGFRPVGEILAEIDRCETWSQIVVKALFA</sequence>
<keyword evidence="2" id="KW-1185">Reference proteome</keyword>
<proteinExistence type="predicted"/>
<organism evidence="1 2">
    <name type="scientific">Lacipirellula limnantheis</name>
    <dbReference type="NCBI Taxonomy" id="2528024"/>
    <lineage>
        <taxon>Bacteria</taxon>
        <taxon>Pseudomonadati</taxon>
        <taxon>Planctomycetota</taxon>
        <taxon>Planctomycetia</taxon>
        <taxon>Pirellulales</taxon>
        <taxon>Lacipirellulaceae</taxon>
        <taxon>Lacipirellula</taxon>
    </lineage>
</organism>
<evidence type="ECO:0000313" key="2">
    <source>
        <dbReference type="Proteomes" id="UP000317909"/>
    </source>
</evidence>
<dbReference type="SUPFAM" id="SSF55811">
    <property type="entry name" value="Nudix"/>
    <property type="match status" value="1"/>
</dbReference>
<dbReference type="OrthoDB" id="6398375at2"/>
<dbReference type="KEGG" id="llh:I41_22490"/>
<dbReference type="RefSeq" id="WP_145432561.1">
    <property type="nucleotide sequence ID" value="NZ_CP036339.1"/>
</dbReference>
<protein>
    <recommendedName>
        <fullName evidence="3">Phosphoesterase</fullName>
    </recommendedName>
</protein>
<dbReference type="AlphaFoldDB" id="A0A517TXF7"/>
<dbReference type="Gene3D" id="3.90.79.10">
    <property type="entry name" value="Nucleoside Triphosphate Pyrophosphohydrolase"/>
    <property type="match status" value="1"/>
</dbReference>
<name>A0A517TXF7_9BACT</name>
<evidence type="ECO:0008006" key="3">
    <source>
        <dbReference type="Google" id="ProtNLM"/>
    </source>
</evidence>
<reference evidence="1 2" key="1">
    <citation type="submission" date="2019-02" db="EMBL/GenBank/DDBJ databases">
        <title>Deep-cultivation of Planctomycetes and their phenomic and genomic characterization uncovers novel biology.</title>
        <authorList>
            <person name="Wiegand S."/>
            <person name="Jogler M."/>
            <person name="Boedeker C."/>
            <person name="Pinto D."/>
            <person name="Vollmers J."/>
            <person name="Rivas-Marin E."/>
            <person name="Kohn T."/>
            <person name="Peeters S.H."/>
            <person name="Heuer A."/>
            <person name="Rast P."/>
            <person name="Oberbeckmann S."/>
            <person name="Bunk B."/>
            <person name="Jeske O."/>
            <person name="Meyerdierks A."/>
            <person name="Storesund J.E."/>
            <person name="Kallscheuer N."/>
            <person name="Luecker S."/>
            <person name="Lage O.M."/>
            <person name="Pohl T."/>
            <person name="Merkel B.J."/>
            <person name="Hornburger P."/>
            <person name="Mueller R.-W."/>
            <person name="Bruemmer F."/>
            <person name="Labrenz M."/>
            <person name="Spormann A.M."/>
            <person name="Op den Camp H."/>
            <person name="Overmann J."/>
            <person name="Amann R."/>
            <person name="Jetten M.S.M."/>
            <person name="Mascher T."/>
            <person name="Medema M.H."/>
            <person name="Devos D.P."/>
            <person name="Kaster A.-K."/>
            <person name="Ovreas L."/>
            <person name="Rohde M."/>
            <person name="Galperin M.Y."/>
            <person name="Jogler C."/>
        </authorList>
    </citation>
    <scope>NUCLEOTIDE SEQUENCE [LARGE SCALE GENOMIC DNA]</scope>
    <source>
        <strain evidence="1 2">I41</strain>
    </source>
</reference>